<dbReference type="RefSeq" id="XP_024339803.1">
    <property type="nucleotide sequence ID" value="XM_024485383.1"/>
</dbReference>
<name>A0A1X6N310_9APHY</name>
<dbReference type="Pfam" id="PF00326">
    <property type="entry name" value="Peptidase_S9"/>
    <property type="match status" value="1"/>
</dbReference>
<keyword evidence="3" id="KW-1185">Reference proteome</keyword>
<reference evidence="2 3" key="1">
    <citation type="submission" date="2017-04" db="EMBL/GenBank/DDBJ databases">
        <title>Genome Sequence of the Model Brown-Rot Fungus Postia placenta SB12.</title>
        <authorList>
            <consortium name="DOE Joint Genome Institute"/>
            <person name="Gaskell J."/>
            <person name="Kersten P."/>
            <person name="Larrondo L.F."/>
            <person name="Canessa P."/>
            <person name="Martinez D."/>
            <person name="Hibbett D."/>
            <person name="Schmoll M."/>
            <person name="Kubicek C.P."/>
            <person name="Martinez A.T."/>
            <person name="Yadav J."/>
            <person name="Master E."/>
            <person name="Magnuson J.K."/>
            <person name="James T."/>
            <person name="Yaver D."/>
            <person name="Berka R."/>
            <person name="Labutti K."/>
            <person name="Lipzen A."/>
            <person name="Aerts A."/>
            <person name="Barry K."/>
            <person name="Henrissat B."/>
            <person name="Blanchette R."/>
            <person name="Grigoriev I."/>
            <person name="Cullen D."/>
        </authorList>
    </citation>
    <scope>NUCLEOTIDE SEQUENCE [LARGE SCALE GENOMIC DNA]</scope>
    <source>
        <strain evidence="2 3">MAD-698-R-SB12</strain>
    </source>
</reference>
<dbReference type="EMBL" id="KZ110596">
    <property type="protein sequence ID" value="OSX63009.1"/>
    <property type="molecule type" value="Genomic_DNA"/>
</dbReference>
<dbReference type="STRING" id="670580.A0A1X6N310"/>
<evidence type="ECO:0000259" key="1">
    <source>
        <dbReference type="Pfam" id="PF00326"/>
    </source>
</evidence>
<feature type="domain" description="Peptidase S9 prolyl oligopeptidase catalytic" evidence="1">
    <location>
        <begin position="404"/>
        <end position="614"/>
    </location>
</feature>
<organism evidence="2 3">
    <name type="scientific">Postia placenta MAD-698-R-SB12</name>
    <dbReference type="NCBI Taxonomy" id="670580"/>
    <lineage>
        <taxon>Eukaryota</taxon>
        <taxon>Fungi</taxon>
        <taxon>Dikarya</taxon>
        <taxon>Basidiomycota</taxon>
        <taxon>Agaricomycotina</taxon>
        <taxon>Agaricomycetes</taxon>
        <taxon>Polyporales</taxon>
        <taxon>Adustoporiaceae</taxon>
        <taxon>Rhodonia</taxon>
    </lineage>
</organism>
<gene>
    <name evidence="2" type="ORF">POSPLADRAFT_1142092</name>
</gene>
<dbReference type="AlphaFoldDB" id="A0A1X6N310"/>
<dbReference type="GO" id="GO:0008236">
    <property type="term" value="F:serine-type peptidase activity"/>
    <property type="evidence" value="ECO:0007669"/>
    <property type="project" value="InterPro"/>
</dbReference>
<sequence>MTKTAPYGTWTSPITTDAILQGGAKLIELFVDPITSTIYHIEGRPLEGGRNVIVKTEDARDVIGREFNARTGVQEYGGGAAVAHNGVVYFSNFSDNRVYKVTDGQQPTPVTPDNTNHRFAKIDVHPVHNHLLVAIMEDHTKPAPPDVVTTLCVINTQTRTVTTLVSGADFYAFPYFSPDGTRLAWQQWSHPDMPWEGAEIYVAAVSADAQRLSVHDLTYVAGKKIDISASYPCWASSELLLFTSDVSGYQNPWKYDVTAGRAAPVLPEPVAHDFAEPAHSLGIEYGTALDAGATKALYAALRDGRSVLYVVTLKSGALEELACPYVGISAVKRVTEESVVFLADRADAAGGIVSIELKVGPDGEPLHVLYLPPKNPEYTAPEGEKPPCIVNAHGGPTGRASLALSWEKQYFTSRGWVWLDVNYGGSSGYGRRYIERLAGKWGIVDVDDCVHAMQQLAAAPYSLIDSQRSVIRGGSAGGYTTLVTVCSYPDTFAAATSLFGIADLRGLAEDTHKFESHYMEKLMGGTIEEIPEVYKDRSPMFHADKIKSPLLVLQGAIDAVVPPQQAQVIVDAIKKRGGRVEYTIFEGEGHGWRKAETIKVALEQELHFYEDVLGIVPGAST</sequence>
<evidence type="ECO:0000313" key="2">
    <source>
        <dbReference type="EMBL" id="OSX63009.1"/>
    </source>
</evidence>
<dbReference type="Gene3D" id="3.40.50.1820">
    <property type="entry name" value="alpha/beta hydrolase"/>
    <property type="match status" value="1"/>
</dbReference>
<protein>
    <recommendedName>
        <fullName evidence="1">Peptidase S9 prolyl oligopeptidase catalytic domain-containing protein</fullName>
    </recommendedName>
</protein>
<dbReference type="PANTHER" id="PTHR43056">
    <property type="entry name" value="PEPTIDASE S9 PROLYL OLIGOPEPTIDASE"/>
    <property type="match status" value="1"/>
</dbReference>
<dbReference type="InterPro" id="IPR001375">
    <property type="entry name" value="Peptidase_S9_cat"/>
</dbReference>
<dbReference type="Gene3D" id="2.120.10.30">
    <property type="entry name" value="TolB, C-terminal domain"/>
    <property type="match status" value="1"/>
</dbReference>
<dbReference type="InterPro" id="IPR011042">
    <property type="entry name" value="6-blade_b-propeller_TolB-like"/>
</dbReference>
<evidence type="ECO:0000313" key="3">
    <source>
        <dbReference type="Proteomes" id="UP000194127"/>
    </source>
</evidence>
<accession>A0A1X6N310</accession>
<dbReference type="SUPFAM" id="SSF82171">
    <property type="entry name" value="DPP6 N-terminal domain-like"/>
    <property type="match status" value="1"/>
</dbReference>
<dbReference type="InterPro" id="IPR029058">
    <property type="entry name" value="AB_hydrolase_fold"/>
</dbReference>
<dbReference type="InterPro" id="IPR050585">
    <property type="entry name" value="Xaa-Pro_dipeptidyl-ppase/CocE"/>
</dbReference>
<dbReference type="SUPFAM" id="SSF53474">
    <property type="entry name" value="alpha/beta-Hydrolases"/>
    <property type="match status" value="1"/>
</dbReference>
<dbReference type="OrthoDB" id="43744at2759"/>
<dbReference type="GO" id="GO:0006508">
    <property type="term" value="P:proteolysis"/>
    <property type="evidence" value="ECO:0007669"/>
    <property type="project" value="InterPro"/>
</dbReference>
<dbReference type="Proteomes" id="UP000194127">
    <property type="component" value="Unassembled WGS sequence"/>
</dbReference>
<dbReference type="PANTHER" id="PTHR43056:SF5">
    <property type="entry name" value="PEPTIDASE S9 PROLYL OLIGOPEPTIDASE CATALYTIC DOMAIN-CONTAINING PROTEIN"/>
    <property type="match status" value="1"/>
</dbReference>
<dbReference type="GeneID" id="36330332"/>
<proteinExistence type="predicted"/>